<organism evidence="7 8">
    <name type="scientific">Cinara cedri</name>
    <dbReference type="NCBI Taxonomy" id="506608"/>
    <lineage>
        <taxon>Eukaryota</taxon>
        <taxon>Metazoa</taxon>
        <taxon>Ecdysozoa</taxon>
        <taxon>Arthropoda</taxon>
        <taxon>Hexapoda</taxon>
        <taxon>Insecta</taxon>
        <taxon>Pterygota</taxon>
        <taxon>Neoptera</taxon>
        <taxon>Paraneoptera</taxon>
        <taxon>Hemiptera</taxon>
        <taxon>Sternorrhyncha</taxon>
        <taxon>Aphidomorpha</taxon>
        <taxon>Aphidoidea</taxon>
        <taxon>Aphididae</taxon>
        <taxon>Lachninae</taxon>
        <taxon>Cinara</taxon>
    </lineage>
</organism>
<comment type="subcellular location">
    <subcellularLocation>
        <location evidence="1 4">Nucleus</location>
    </subcellularLocation>
</comment>
<evidence type="ECO:0000256" key="3">
    <source>
        <dbReference type="ARBA" id="ARBA00023242"/>
    </source>
</evidence>
<keyword evidence="7" id="KW-0371">Homeobox</keyword>
<name>A0A5E4M5Y9_9HEMI</name>
<dbReference type="Pfam" id="PF04218">
    <property type="entry name" value="CENP-B_N"/>
    <property type="match status" value="1"/>
</dbReference>
<dbReference type="InterPro" id="IPR004875">
    <property type="entry name" value="DDE_SF_endonuclease_dom"/>
</dbReference>
<accession>A0A5E4M5Y9</accession>
<dbReference type="PROSITE" id="PS50960">
    <property type="entry name" value="HTH_PSQ"/>
    <property type="match status" value="1"/>
</dbReference>
<sequence>MENKRKLNALTISDKVRLIRLVVKGDRKRCEIAKEYDIPLNTLSSIMKQKDKLLMYNSGNMKKMRTTPFLDIDKCLLKWFTQLQHKSIPVSGTILLKKAYEYAQRLGHTNFKASSGWFTNWKKRHDIVLQKIRNLPDILAGFSPNDIFNINETGLLFKCLPDKTLMFKGKNCSDRKYGKERITIMVGANMSGTEKLKLLVVGKTTKPKCLKGIKSLPIDYKSNKKAWMTSSIFSEWLLHFDRKMKLENRKILLFVDNSTGHSYDIELSSVKVHFLSPNKTSILQPMDQGVIQNFKMFCRKQIIIRLADNIDNNESFSLNILEAIRMSDKAWRSVTPQTIMNCFIKASFKDGVVIPTDDEILSEIIENPSESEDELQREEEVAVVTIQQAKHALRTLRHFVETTASMEDGAFSALSKLEDLVEDRSNKKQTVMTDLKTKI</sequence>
<evidence type="ECO:0000313" key="8">
    <source>
        <dbReference type="Proteomes" id="UP000325440"/>
    </source>
</evidence>
<dbReference type="GO" id="GO:0005634">
    <property type="term" value="C:nucleus"/>
    <property type="evidence" value="ECO:0007669"/>
    <property type="project" value="UniProtKB-SubCell"/>
</dbReference>
<dbReference type="Proteomes" id="UP000325440">
    <property type="component" value="Unassembled WGS sequence"/>
</dbReference>
<dbReference type="OrthoDB" id="155630at2759"/>
<dbReference type="Pfam" id="PF03221">
    <property type="entry name" value="HTH_Tnp_Tc5"/>
    <property type="match status" value="1"/>
</dbReference>
<evidence type="ECO:0000256" key="2">
    <source>
        <dbReference type="ARBA" id="ARBA00023125"/>
    </source>
</evidence>
<dbReference type="Pfam" id="PF03184">
    <property type="entry name" value="DDE_1"/>
    <property type="match status" value="1"/>
</dbReference>
<reference evidence="7 8" key="1">
    <citation type="submission" date="2019-08" db="EMBL/GenBank/DDBJ databases">
        <authorList>
            <person name="Alioto T."/>
            <person name="Alioto T."/>
            <person name="Gomez Garrido J."/>
        </authorList>
    </citation>
    <scope>NUCLEOTIDE SEQUENCE [LARGE SCALE GENOMIC DNA]</scope>
</reference>
<evidence type="ECO:0000256" key="1">
    <source>
        <dbReference type="ARBA" id="ARBA00004123"/>
    </source>
</evidence>
<feature type="domain" description="HTH CENPB-type" evidence="6">
    <location>
        <begin position="60"/>
        <end position="131"/>
    </location>
</feature>
<dbReference type="Gene3D" id="1.10.10.60">
    <property type="entry name" value="Homeodomain-like"/>
    <property type="match status" value="2"/>
</dbReference>
<feature type="DNA-binding region" description="H-T-H motif" evidence="4">
    <location>
        <begin position="29"/>
        <end position="49"/>
    </location>
</feature>
<dbReference type="InterPro" id="IPR006600">
    <property type="entry name" value="HTH_CenpB_DNA-bd_dom"/>
</dbReference>
<dbReference type="SUPFAM" id="SSF46689">
    <property type="entry name" value="Homeodomain-like"/>
    <property type="match status" value="2"/>
</dbReference>
<evidence type="ECO:0000256" key="4">
    <source>
        <dbReference type="PROSITE-ProRule" id="PRU00320"/>
    </source>
</evidence>
<keyword evidence="2 4" id="KW-0238">DNA-binding</keyword>
<dbReference type="PROSITE" id="PS51253">
    <property type="entry name" value="HTH_CENPB"/>
    <property type="match status" value="1"/>
</dbReference>
<dbReference type="EMBL" id="CABPRJ010000026">
    <property type="protein sequence ID" value="VVC26158.1"/>
    <property type="molecule type" value="Genomic_DNA"/>
</dbReference>
<evidence type="ECO:0000259" key="6">
    <source>
        <dbReference type="PROSITE" id="PS51253"/>
    </source>
</evidence>
<evidence type="ECO:0000313" key="7">
    <source>
        <dbReference type="EMBL" id="VVC26158.1"/>
    </source>
</evidence>
<dbReference type="PANTHER" id="PTHR19303">
    <property type="entry name" value="TRANSPOSON"/>
    <property type="match status" value="1"/>
</dbReference>
<dbReference type="GO" id="GO:0003677">
    <property type="term" value="F:DNA binding"/>
    <property type="evidence" value="ECO:0007669"/>
    <property type="project" value="UniProtKB-UniRule"/>
</dbReference>
<dbReference type="AlphaFoldDB" id="A0A5E4M5Y9"/>
<dbReference type="InterPro" id="IPR050863">
    <property type="entry name" value="CenT-Element_Derived"/>
</dbReference>
<keyword evidence="3 4" id="KW-0539">Nucleus</keyword>
<dbReference type="InterPro" id="IPR009057">
    <property type="entry name" value="Homeodomain-like_sf"/>
</dbReference>
<proteinExistence type="predicted"/>
<dbReference type="SMART" id="SM00674">
    <property type="entry name" value="CENPB"/>
    <property type="match status" value="1"/>
</dbReference>
<protein>
    <submittedName>
        <fullName evidence="7">DNA binding HTH domain, Psq-type,Homeobox domain-like,HTH CenpB-type DNA-binding domain,DDE superfamily</fullName>
    </submittedName>
</protein>
<dbReference type="PANTHER" id="PTHR19303:SF73">
    <property type="entry name" value="PROTEIN PDC2"/>
    <property type="match status" value="1"/>
</dbReference>
<keyword evidence="8" id="KW-1185">Reference proteome</keyword>
<feature type="domain" description="HTH psq-type" evidence="5">
    <location>
        <begin position="1"/>
        <end position="53"/>
    </location>
</feature>
<gene>
    <name evidence="7" type="ORF">CINCED_3A024826</name>
</gene>
<dbReference type="InterPro" id="IPR007889">
    <property type="entry name" value="HTH_Psq"/>
</dbReference>
<evidence type="ECO:0000259" key="5">
    <source>
        <dbReference type="PROSITE" id="PS50960"/>
    </source>
</evidence>